<protein>
    <recommendedName>
        <fullName evidence="5">DUF3558 domain-containing protein</fullName>
    </recommendedName>
</protein>
<sequence>MPTGATAILAAWLLAATSACAGGAEEPEQVSTASVDELSDHGGRACPERLAQADDESHGFGTDAPATEVPDLSGADRAWVCTYRGVLDHRQPRGGGAVYRWERLDRPQSLTGSRSEAVEQALAGVAPYDDGERLCTADLGPRHVLVLAHGRDLTGVVVEGYGCRDVRLTDDPFTTVPGEGDQGRAVPGVLGGGGDLLDAVGVERPLR</sequence>
<evidence type="ECO:0000256" key="2">
    <source>
        <dbReference type="SAM" id="SignalP"/>
    </source>
</evidence>
<keyword evidence="4" id="KW-1185">Reference proteome</keyword>
<dbReference type="Proteomes" id="UP001168620">
    <property type="component" value="Unassembled WGS sequence"/>
</dbReference>
<gene>
    <name evidence="3" type="ORF">QWY28_12540</name>
</gene>
<name>A0ABT8FGG4_9ACTN</name>
<accession>A0ABT8FGG4</accession>
<organism evidence="3 4">
    <name type="scientific">Nocardioides oceani</name>
    <dbReference type="NCBI Taxonomy" id="3058369"/>
    <lineage>
        <taxon>Bacteria</taxon>
        <taxon>Bacillati</taxon>
        <taxon>Actinomycetota</taxon>
        <taxon>Actinomycetes</taxon>
        <taxon>Propionibacteriales</taxon>
        <taxon>Nocardioidaceae</taxon>
        <taxon>Nocardioides</taxon>
    </lineage>
</organism>
<feature type="signal peptide" evidence="2">
    <location>
        <begin position="1"/>
        <end position="21"/>
    </location>
</feature>
<proteinExistence type="predicted"/>
<evidence type="ECO:0000256" key="1">
    <source>
        <dbReference type="SAM" id="MobiDB-lite"/>
    </source>
</evidence>
<evidence type="ECO:0008006" key="5">
    <source>
        <dbReference type="Google" id="ProtNLM"/>
    </source>
</evidence>
<feature type="region of interest" description="Disordered" evidence="1">
    <location>
        <begin position="25"/>
        <end position="45"/>
    </location>
</feature>
<evidence type="ECO:0000313" key="3">
    <source>
        <dbReference type="EMBL" id="MDN4173781.1"/>
    </source>
</evidence>
<evidence type="ECO:0000313" key="4">
    <source>
        <dbReference type="Proteomes" id="UP001168620"/>
    </source>
</evidence>
<keyword evidence="2" id="KW-0732">Signal</keyword>
<reference evidence="3" key="1">
    <citation type="submission" date="2023-06" db="EMBL/GenBank/DDBJ databases">
        <title>Draft genome sequence of Nocardioides sp. SOB77.</title>
        <authorList>
            <person name="Zhang G."/>
        </authorList>
    </citation>
    <scope>NUCLEOTIDE SEQUENCE</scope>
    <source>
        <strain evidence="3">SOB77</strain>
    </source>
</reference>
<feature type="chain" id="PRO_5045055021" description="DUF3558 domain-containing protein" evidence="2">
    <location>
        <begin position="22"/>
        <end position="207"/>
    </location>
</feature>
<dbReference type="EMBL" id="JAUHJQ010000004">
    <property type="protein sequence ID" value="MDN4173781.1"/>
    <property type="molecule type" value="Genomic_DNA"/>
</dbReference>
<comment type="caution">
    <text evidence="3">The sequence shown here is derived from an EMBL/GenBank/DDBJ whole genome shotgun (WGS) entry which is preliminary data.</text>
</comment>